<dbReference type="Proteomes" id="UP000482155">
    <property type="component" value="Unassembled WGS sequence"/>
</dbReference>
<keyword evidence="3" id="KW-1185">Reference proteome</keyword>
<dbReference type="RefSeq" id="WP_163967535.1">
    <property type="nucleotide sequence ID" value="NZ_JAAIVB010000073.1"/>
</dbReference>
<accession>A0A6B3SSX8</accession>
<feature type="compositionally biased region" description="Basic and acidic residues" evidence="1">
    <location>
        <begin position="36"/>
        <end position="46"/>
    </location>
</feature>
<reference evidence="2 3" key="1">
    <citation type="submission" date="2020-02" db="EMBL/GenBank/DDBJ databases">
        <authorList>
            <person name="Kim M.K."/>
        </authorList>
    </citation>
    <scope>NUCLEOTIDE SEQUENCE [LARGE SCALE GENOMIC DNA]</scope>
    <source>
        <strain evidence="2 3">17J57-3</strain>
    </source>
</reference>
<feature type="region of interest" description="Disordered" evidence="1">
    <location>
        <begin position="36"/>
        <end position="57"/>
    </location>
</feature>
<gene>
    <name evidence="2" type="ORF">G3574_21120</name>
</gene>
<dbReference type="EMBL" id="JAAIVB010000073">
    <property type="protein sequence ID" value="NEX63588.1"/>
    <property type="molecule type" value="Genomic_DNA"/>
</dbReference>
<evidence type="ECO:0000313" key="3">
    <source>
        <dbReference type="Proteomes" id="UP000482155"/>
    </source>
</evidence>
<protein>
    <recommendedName>
        <fullName evidence="4">DUF2188 domain-containing protein</fullName>
    </recommendedName>
</protein>
<evidence type="ECO:0000256" key="1">
    <source>
        <dbReference type="SAM" id="MobiDB-lite"/>
    </source>
</evidence>
<sequence>MAAIRYTKADWVAQADIQELAGGKYRGVVLISRDHGDASEDREHTVEAASDSPEEALEEAKALAHRILANVTPDERYR</sequence>
<name>A0A6B3SSX8_9BURK</name>
<evidence type="ECO:0000313" key="2">
    <source>
        <dbReference type="EMBL" id="NEX63588.1"/>
    </source>
</evidence>
<comment type="caution">
    <text evidence="2">The sequence shown here is derived from an EMBL/GenBank/DDBJ whole genome shotgun (WGS) entry which is preliminary data.</text>
</comment>
<dbReference type="AlphaFoldDB" id="A0A6B3SSX8"/>
<proteinExistence type="predicted"/>
<organism evidence="2 3">
    <name type="scientific">Noviherbaspirillum galbum</name>
    <dbReference type="NCBI Taxonomy" id="2709383"/>
    <lineage>
        <taxon>Bacteria</taxon>
        <taxon>Pseudomonadati</taxon>
        <taxon>Pseudomonadota</taxon>
        <taxon>Betaproteobacteria</taxon>
        <taxon>Burkholderiales</taxon>
        <taxon>Oxalobacteraceae</taxon>
        <taxon>Noviherbaspirillum</taxon>
    </lineage>
</organism>
<evidence type="ECO:0008006" key="4">
    <source>
        <dbReference type="Google" id="ProtNLM"/>
    </source>
</evidence>